<organism evidence="2 3">
    <name type="scientific">Eggerthella lenta</name>
    <name type="common">Eubacterium lentum</name>
    <dbReference type="NCBI Taxonomy" id="84112"/>
    <lineage>
        <taxon>Bacteria</taxon>
        <taxon>Bacillati</taxon>
        <taxon>Actinomycetota</taxon>
        <taxon>Coriobacteriia</taxon>
        <taxon>Eggerthellales</taxon>
        <taxon>Eggerthellaceae</taxon>
        <taxon>Eggerthella</taxon>
    </lineage>
</organism>
<dbReference type="Proteomes" id="UP000253752">
    <property type="component" value="Unassembled WGS sequence"/>
</dbReference>
<evidence type="ECO:0000256" key="1">
    <source>
        <dbReference type="SAM" id="MobiDB-lite"/>
    </source>
</evidence>
<name>A0A369MTI6_EGGLN</name>
<protein>
    <submittedName>
        <fullName evidence="2">Helix-turn-helix domain-containing protein</fullName>
    </submittedName>
</protein>
<accession>A0A369MTI6</accession>
<sequence length="169" mass="18888">MTVFRVEKNANYTVMSNEHLRNRDLSLKAKGLLSQMLSLPEEWDYSLEGLSRINREGVDAIRTGVRELEEHGYLERRRLRDGSGRLAGTEYVVHERAVARTSLPESDEPALDFPMQDAPVRERPALAKPGQLSKEGSSKDLSNTYSSKGARPRARCGLPEYACVAGDVL</sequence>
<proteinExistence type="predicted"/>
<evidence type="ECO:0000313" key="2">
    <source>
        <dbReference type="EMBL" id="RDB79097.1"/>
    </source>
</evidence>
<gene>
    <name evidence="2" type="ORF">C1872_08755</name>
</gene>
<dbReference type="EMBL" id="PPTX01000012">
    <property type="protein sequence ID" value="RDB79097.1"/>
    <property type="molecule type" value="Genomic_DNA"/>
</dbReference>
<dbReference type="RefSeq" id="WP_114516470.1">
    <property type="nucleotide sequence ID" value="NZ_PPTX01000012.1"/>
</dbReference>
<dbReference type="AlphaFoldDB" id="A0A369MTI6"/>
<comment type="caution">
    <text evidence="2">The sequence shown here is derived from an EMBL/GenBank/DDBJ whole genome shotgun (WGS) entry which is preliminary data.</text>
</comment>
<feature type="region of interest" description="Disordered" evidence="1">
    <location>
        <begin position="125"/>
        <end position="153"/>
    </location>
</feature>
<evidence type="ECO:0000313" key="3">
    <source>
        <dbReference type="Proteomes" id="UP000253752"/>
    </source>
</evidence>
<reference evidence="2 3" key="1">
    <citation type="journal article" date="2018" name="Elife">
        <title>Discovery and characterization of a prevalent human gut bacterial enzyme sufficient for the inactivation of a family of plant toxins.</title>
        <authorList>
            <person name="Koppel N."/>
            <person name="Bisanz J.E."/>
            <person name="Pandelia M.E."/>
            <person name="Turnbaugh P.J."/>
            <person name="Balskus E.P."/>
        </authorList>
    </citation>
    <scope>NUCLEOTIDE SEQUENCE [LARGE SCALE GENOMIC DNA]</scope>
    <source>
        <strain evidence="2 3">MR1 #12</strain>
    </source>
</reference>